<keyword evidence="2" id="KW-1185">Reference proteome</keyword>
<reference evidence="1 2" key="1">
    <citation type="journal article" date="2018" name="Front. Plant Sci.">
        <title>Red Clover (Trifolium pratense) and Zigzag Clover (T. medium) - A Picture of Genomic Similarities and Differences.</title>
        <authorList>
            <person name="Dluhosova J."/>
            <person name="Istvanek J."/>
            <person name="Nedelnik J."/>
            <person name="Repkova J."/>
        </authorList>
    </citation>
    <scope>NUCLEOTIDE SEQUENCE [LARGE SCALE GENOMIC DNA]</scope>
    <source>
        <strain evidence="2">cv. 10/8</strain>
        <tissue evidence="1">Leaf</tissue>
    </source>
</reference>
<dbReference type="AlphaFoldDB" id="A0A392SP18"/>
<dbReference type="Proteomes" id="UP000265520">
    <property type="component" value="Unassembled WGS sequence"/>
</dbReference>
<feature type="non-terminal residue" evidence="1">
    <location>
        <position position="24"/>
    </location>
</feature>
<dbReference type="EMBL" id="LXQA010419160">
    <property type="protein sequence ID" value="MCI50621.1"/>
    <property type="molecule type" value="Genomic_DNA"/>
</dbReference>
<proteinExistence type="predicted"/>
<comment type="caution">
    <text evidence="1">The sequence shown here is derived from an EMBL/GenBank/DDBJ whole genome shotgun (WGS) entry which is preliminary data.</text>
</comment>
<evidence type="ECO:0000313" key="1">
    <source>
        <dbReference type="EMBL" id="MCI50621.1"/>
    </source>
</evidence>
<name>A0A392SP18_9FABA</name>
<evidence type="ECO:0000313" key="2">
    <source>
        <dbReference type="Proteomes" id="UP000265520"/>
    </source>
</evidence>
<sequence>MDRDVLEVEFSRLSDVVRSGSGDL</sequence>
<accession>A0A392SP18</accession>
<organism evidence="1 2">
    <name type="scientific">Trifolium medium</name>
    <dbReference type="NCBI Taxonomy" id="97028"/>
    <lineage>
        <taxon>Eukaryota</taxon>
        <taxon>Viridiplantae</taxon>
        <taxon>Streptophyta</taxon>
        <taxon>Embryophyta</taxon>
        <taxon>Tracheophyta</taxon>
        <taxon>Spermatophyta</taxon>
        <taxon>Magnoliopsida</taxon>
        <taxon>eudicotyledons</taxon>
        <taxon>Gunneridae</taxon>
        <taxon>Pentapetalae</taxon>
        <taxon>rosids</taxon>
        <taxon>fabids</taxon>
        <taxon>Fabales</taxon>
        <taxon>Fabaceae</taxon>
        <taxon>Papilionoideae</taxon>
        <taxon>50 kb inversion clade</taxon>
        <taxon>NPAAA clade</taxon>
        <taxon>Hologalegina</taxon>
        <taxon>IRL clade</taxon>
        <taxon>Trifolieae</taxon>
        <taxon>Trifolium</taxon>
    </lineage>
</organism>
<protein>
    <submittedName>
        <fullName evidence="1">Uncharacterized protein</fullName>
    </submittedName>
</protein>